<dbReference type="EC" id="3.1.3.46" evidence="8"/>
<dbReference type="PRINTS" id="PR00991">
    <property type="entry name" value="6PFRUCTKNASE"/>
</dbReference>
<dbReference type="CTD" id="8240065"/>
<dbReference type="GeneID" id="8240065"/>
<accession>E0VGN6</accession>
<feature type="active site" description="Tele-phosphohistidine intermediate" evidence="4">
    <location>
        <position position="225"/>
    </location>
</feature>
<reference evidence="8" key="2">
    <citation type="submission" date="2007-04" db="EMBL/GenBank/DDBJ databases">
        <title>The genome of the human body louse.</title>
        <authorList>
            <consortium name="The Human Body Louse Genome Consortium"/>
            <person name="Kirkness E."/>
            <person name="Walenz B."/>
            <person name="Hass B."/>
            <person name="Bruggner R."/>
            <person name="Strausberg R."/>
        </authorList>
    </citation>
    <scope>NUCLEOTIDE SEQUENCE</scope>
    <source>
        <strain evidence="8">USDA</strain>
    </source>
</reference>
<dbReference type="InterPro" id="IPR013078">
    <property type="entry name" value="His_Pase_superF_clade-1"/>
</dbReference>
<keyword evidence="6" id="KW-0175">Coiled coil</keyword>
<keyword evidence="3" id="KW-0067">ATP-binding</keyword>
<dbReference type="InterPro" id="IPR029033">
    <property type="entry name" value="His_PPase_superfam"/>
</dbReference>
<reference evidence="8" key="1">
    <citation type="submission" date="2007-04" db="EMBL/GenBank/DDBJ databases">
        <title>Annotation of Pediculus humanus corporis strain USDA.</title>
        <authorList>
            <person name="Kirkness E."/>
            <person name="Hannick L."/>
            <person name="Hass B."/>
            <person name="Bruggner R."/>
            <person name="Lawson D."/>
            <person name="Bidwell S."/>
            <person name="Joardar V."/>
            <person name="Caler E."/>
            <person name="Walenz B."/>
            <person name="Inman J."/>
            <person name="Schobel S."/>
            <person name="Galinsky K."/>
            <person name="Amedeo P."/>
            <person name="Strausberg R."/>
        </authorList>
    </citation>
    <scope>NUCLEOTIDE SEQUENCE</scope>
    <source>
        <strain evidence="8">USDA</strain>
    </source>
</reference>
<evidence type="ECO:0000256" key="1">
    <source>
        <dbReference type="ARBA" id="ARBA00008408"/>
    </source>
</evidence>
<dbReference type="GO" id="GO:0004331">
    <property type="term" value="F:fructose-2,6-bisphosphate 2-phosphatase activity"/>
    <property type="evidence" value="ECO:0007669"/>
    <property type="project" value="UniProtKB-EC"/>
</dbReference>
<evidence type="ECO:0000256" key="2">
    <source>
        <dbReference type="ARBA" id="ARBA00022741"/>
    </source>
</evidence>
<dbReference type="EnsemblMetazoa" id="PHUM189880-RA">
    <property type="protein sequence ID" value="PHUM189880-PA"/>
    <property type="gene ID" value="PHUM189880"/>
</dbReference>
<dbReference type="Gene3D" id="3.40.50.1240">
    <property type="entry name" value="Phosphoglycerate mutase-like"/>
    <property type="match status" value="1"/>
</dbReference>
<dbReference type="Proteomes" id="UP000009046">
    <property type="component" value="Unassembled WGS sequence"/>
</dbReference>
<feature type="active site" description="Proton donor/acceptor" evidence="4">
    <location>
        <position position="294"/>
    </location>
</feature>
<dbReference type="PANTHER" id="PTHR10606">
    <property type="entry name" value="6-PHOSPHOFRUCTO-2-KINASE/FRUCTOSE-2,6-BISPHOSPHATASE"/>
    <property type="match status" value="1"/>
</dbReference>
<keyword evidence="2" id="KW-0547">Nucleotide-binding</keyword>
<keyword evidence="8" id="KW-0378">Hydrolase</keyword>
<dbReference type="Pfam" id="PF00300">
    <property type="entry name" value="His_Phos_1"/>
    <property type="match status" value="1"/>
</dbReference>
<reference evidence="9" key="3">
    <citation type="submission" date="2021-02" db="UniProtKB">
        <authorList>
            <consortium name="EnsemblMetazoa"/>
        </authorList>
    </citation>
    <scope>IDENTIFICATION</scope>
    <source>
        <strain evidence="9">USDA</strain>
    </source>
</reference>
<dbReference type="InterPro" id="IPR013079">
    <property type="entry name" value="6Phosfructo_kin"/>
</dbReference>
<feature type="binding site" evidence="5">
    <location>
        <position position="274"/>
    </location>
    <ligand>
        <name>substrate</name>
    </ligand>
</feature>
<dbReference type="EMBL" id="AAZO01002204">
    <property type="status" value="NOT_ANNOTATED_CDS"/>
    <property type="molecule type" value="Genomic_DNA"/>
</dbReference>
<dbReference type="GO" id="GO:0005524">
    <property type="term" value="F:ATP binding"/>
    <property type="evidence" value="ECO:0007669"/>
    <property type="project" value="UniProtKB-KW"/>
</dbReference>
<evidence type="ECO:0000256" key="6">
    <source>
        <dbReference type="SAM" id="Coils"/>
    </source>
</evidence>
<dbReference type="GO" id="GO:0005829">
    <property type="term" value="C:cytosol"/>
    <property type="evidence" value="ECO:0007669"/>
    <property type="project" value="TreeGrafter"/>
</dbReference>
<organism>
    <name type="scientific">Pediculus humanus subsp. corporis</name>
    <name type="common">Body louse</name>
    <dbReference type="NCBI Taxonomy" id="121224"/>
    <lineage>
        <taxon>Eukaryota</taxon>
        <taxon>Metazoa</taxon>
        <taxon>Ecdysozoa</taxon>
        <taxon>Arthropoda</taxon>
        <taxon>Hexapoda</taxon>
        <taxon>Insecta</taxon>
        <taxon>Pterygota</taxon>
        <taxon>Neoptera</taxon>
        <taxon>Paraneoptera</taxon>
        <taxon>Psocodea</taxon>
        <taxon>Troctomorpha</taxon>
        <taxon>Phthiraptera</taxon>
        <taxon>Anoplura</taxon>
        <taxon>Pediculidae</taxon>
        <taxon>Pediculus</taxon>
    </lineage>
</organism>
<dbReference type="GO" id="GO:0006003">
    <property type="term" value="P:fructose 2,6-bisphosphate metabolic process"/>
    <property type="evidence" value="ECO:0007669"/>
    <property type="project" value="InterPro"/>
</dbReference>
<dbReference type="SUPFAM" id="SSF53254">
    <property type="entry name" value="Phosphoglycerate mutase-like"/>
    <property type="match status" value="1"/>
</dbReference>
<dbReference type="PIRSF" id="PIRSF000709">
    <property type="entry name" value="6PFK_2-Ptase"/>
    <property type="match status" value="1"/>
</dbReference>
<dbReference type="FunFam" id="3.40.50.1240:FF:000001">
    <property type="entry name" value="6-phosphofructo-2-kinase/fructose-2, 6-bisphosphatase 3 isoform 2"/>
    <property type="match status" value="1"/>
</dbReference>
<proteinExistence type="inferred from homology"/>
<dbReference type="SUPFAM" id="SSF52540">
    <property type="entry name" value="P-loop containing nucleoside triphosphate hydrolases"/>
    <property type="match status" value="1"/>
</dbReference>
<dbReference type="SMART" id="SM00855">
    <property type="entry name" value="PGAM"/>
    <property type="match status" value="1"/>
</dbReference>
<evidence type="ECO:0000256" key="3">
    <source>
        <dbReference type="ARBA" id="ARBA00022840"/>
    </source>
</evidence>
<evidence type="ECO:0000313" key="8">
    <source>
        <dbReference type="EMBL" id="EEB12542.1"/>
    </source>
</evidence>
<dbReference type="Gene3D" id="3.40.50.300">
    <property type="entry name" value="P-loop containing nucleotide triphosphate hydrolases"/>
    <property type="match status" value="1"/>
</dbReference>
<dbReference type="AlphaFoldDB" id="E0VGN6"/>
<dbReference type="Pfam" id="PF01591">
    <property type="entry name" value="6PF2K"/>
    <property type="match status" value="1"/>
</dbReference>
<dbReference type="InterPro" id="IPR003094">
    <property type="entry name" value="6Pfruct_kin"/>
</dbReference>
<sequence>MKFNDFRSLVVAFVGLPARGKTVLAHKLTRYLQWIGISTEVFSVCDYCRKHVELYDHNVFRVDNREAMKLREKSTFEAMEDATRWLKGDGKVAILDGTNPNRNYRKVLHEYFVKQLGYKLLFVECICDDDGILEKNIREILQFNIDYKKMKKEMAMKDLRCKIEHFKEQYECLTTRNESNLSFIKVFNGGENISINKISGQLQCKILYYISNFRAQPRTLYFSRHGESEFNLLGRIGGDANLSPRGLQYAQNLARYFNQRCIKGLKIWTSEKRRTNQTAGGILAPVESLESLNELDAGICEGLTYDEMKEHYPKEFAWRDEDKLRYRYPWGESYVDIMTRTEPILMQLESEDNVLVLSHQAVLRCIIGYFLYKTKEQLPYLEIPLHTIIKLTSHGYDYKMELIKLNVDCVDTTRKRPKDCSLSTQQPSHESLKNPVVTSHFHGNVKKFWSQDDNNNNNSNVCLGA</sequence>
<feature type="coiled-coil region" evidence="6">
    <location>
        <begin position="149"/>
        <end position="176"/>
    </location>
</feature>
<protein>
    <submittedName>
        <fullName evidence="8">6-phosphofructo-2-kinase/fructose-2, 6-bisphosphatase, putative</fullName>
        <ecNumber evidence="8">3.1.3.46</ecNumber>
    </submittedName>
</protein>
<dbReference type="RefSeq" id="XP_002425280.1">
    <property type="nucleotide sequence ID" value="XM_002425235.1"/>
</dbReference>
<gene>
    <name evidence="9" type="primary">8240065</name>
    <name evidence="8" type="ORF">Phum_PHUM189880</name>
</gene>
<evidence type="ECO:0000259" key="7">
    <source>
        <dbReference type="Pfam" id="PF01591"/>
    </source>
</evidence>
<evidence type="ECO:0000313" key="10">
    <source>
        <dbReference type="Proteomes" id="UP000009046"/>
    </source>
</evidence>
<evidence type="ECO:0000256" key="5">
    <source>
        <dbReference type="PIRSR" id="PIRSR613078-2"/>
    </source>
</evidence>
<evidence type="ECO:0000256" key="4">
    <source>
        <dbReference type="PIRSR" id="PIRSR613078-1"/>
    </source>
</evidence>
<dbReference type="STRING" id="121224.E0VGN6"/>
<keyword evidence="8" id="KW-0418">Kinase</keyword>
<name>E0VGN6_PEDHC</name>
<dbReference type="VEuPathDB" id="VectorBase:PHUM189880"/>
<keyword evidence="8" id="KW-0808">Transferase</keyword>
<dbReference type="eggNOG" id="KOG0234">
    <property type="taxonomic scope" value="Eukaryota"/>
</dbReference>
<dbReference type="InterPro" id="IPR027417">
    <property type="entry name" value="P-loop_NTPase"/>
</dbReference>
<feature type="domain" description="6-phosphofructo-2-kinase" evidence="7">
    <location>
        <begin position="7"/>
        <end position="217"/>
    </location>
</feature>
<feature type="binding site" evidence="5">
    <location>
        <begin position="224"/>
        <end position="231"/>
    </location>
    <ligand>
        <name>substrate</name>
    </ligand>
</feature>
<dbReference type="GO" id="GO:0003873">
    <property type="term" value="F:6-phosphofructo-2-kinase activity"/>
    <property type="evidence" value="ECO:0007669"/>
    <property type="project" value="InterPro"/>
</dbReference>
<dbReference type="PANTHER" id="PTHR10606:SF65">
    <property type="entry name" value="6-PHOSPHOFRUCTO-2-KINASE_FRUCTOSE-2, 6-BISPHOSPHATASE-LIKE PROTEIN"/>
    <property type="match status" value="1"/>
</dbReference>
<dbReference type="OrthoDB" id="267323at2759"/>
<dbReference type="InParanoid" id="E0VGN6"/>
<dbReference type="EMBL" id="DS235150">
    <property type="protein sequence ID" value="EEB12542.1"/>
    <property type="molecule type" value="Genomic_DNA"/>
</dbReference>
<dbReference type="KEGG" id="phu:Phum_PHUM189880"/>
<comment type="similarity">
    <text evidence="1">In the C-terminal section; belongs to the phosphoglycerate mutase family.</text>
</comment>
<dbReference type="CDD" id="cd07067">
    <property type="entry name" value="HP_PGM_like"/>
    <property type="match status" value="1"/>
</dbReference>
<keyword evidence="10" id="KW-1185">Reference proteome</keyword>
<evidence type="ECO:0000313" key="9">
    <source>
        <dbReference type="EnsemblMetazoa" id="PHUM189880-PA"/>
    </source>
</evidence>
<dbReference type="HOGENOM" id="CLU_006383_1_2_1"/>
<dbReference type="GO" id="GO:0006000">
    <property type="term" value="P:fructose metabolic process"/>
    <property type="evidence" value="ECO:0007669"/>
    <property type="project" value="InterPro"/>
</dbReference>
<dbReference type="FunFam" id="3.40.50.300:FF:000644">
    <property type="entry name" value="GpmB, Fructose-2,6-bisphosphatase"/>
    <property type="match status" value="1"/>
</dbReference>